<dbReference type="InterPro" id="IPR036291">
    <property type="entry name" value="NAD(P)-bd_dom_sf"/>
</dbReference>
<evidence type="ECO:0000256" key="1">
    <source>
        <dbReference type="ARBA" id="ARBA00010928"/>
    </source>
</evidence>
<dbReference type="SUPFAM" id="SSF55347">
    <property type="entry name" value="Glyceraldehyde-3-phosphate dehydrogenase-like, C-terminal domain"/>
    <property type="match status" value="1"/>
</dbReference>
<dbReference type="Pfam" id="PF01408">
    <property type="entry name" value="GFO_IDH_MocA"/>
    <property type="match status" value="1"/>
</dbReference>
<organism evidence="4 5">
    <name type="scientific">Novymonas esmeraldas</name>
    <dbReference type="NCBI Taxonomy" id="1808958"/>
    <lineage>
        <taxon>Eukaryota</taxon>
        <taxon>Discoba</taxon>
        <taxon>Euglenozoa</taxon>
        <taxon>Kinetoplastea</taxon>
        <taxon>Metakinetoplastina</taxon>
        <taxon>Trypanosomatida</taxon>
        <taxon>Trypanosomatidae</taxon>
        <taxon>Novymonas</taxon>
    </lineage>
</organism>
<comment type="caution">
    <text evidence="4">The sequence shown here is derived from an EMBL/GenBank/DDBJ whole genome shotgun (WGS) entry which is preliminary data.</text>
</comment>
<reference evidence="4 5" key="1">
    <citation type="journal article" date="2021" name="MBio">
        <title>A New Model Trypanosomatid, Novymonas esmeraldas: Genomic Perception of Its 'Candidatus Pandoraea novymonadis' Endosymbiont.</title>
        <authorList>
            <person name="Zakharova A."/>
            <person name="Saura A."/>
            <person name="Butenko A."/>
            <person name="Podesvova L."/>
            <person name="Warmusova S."/>
            <person name="Kostygov A.Y."/>
            <person name="Nenarokova A."/>
            <person name="Lukes J."/>
            <person name="Opperdoes F.R."/>
            <person name="Yurchenko V."/>
        </authorList>
    </citation>
    <scope>NUCLEOTIDE SEQUENCE [LARGE SCALE GENOMIC DNA]</scope>
    <source>
        <strain evidence="4 5">E262AT.01</strain>
    </source>
</reference>
<evidence type="ECO:0000313" key="4">
    <source>
        <dbReference type="EMBL" id="KAK7195867.1"/>
    </source>
</evidence>
<dbReference type="Gene3D" id="3.40.50.720">
    <property type="entry name" value="NAD(P)-binding Rossmann-like Domain"/>
    <property type="match status" value="1"/>
</dbReference>
<dbReference type="EMBL" id="JAECZO010000063">
    <property type="protein sequence ID" value="KAK7195867.1"/>
    <property type="molecule type" value="Genomic_DNA"/>
</dbReference>
<dbReference type="InterPro" id="IPR055170">
    <property type="entry name" value="GFO_IDH_MocA-like_dom"/>
</dbReference>
<dbReference type="SUPFAM" id="SSF51735">
    <property type="entry name" value="NAD(P)-binding Rossmann-fold domains"/>
    <property type="match status" value="1"/>
</dbReference>
<feature type="domain" description="GFO/IDH/MocA-like oxidoreductase" evidence="3">
    <location>
        <begin position="163"/>
        <end position="291"/>
    </location>
</feature>
<dbReference type="AlphaFoldDB" id="A0AAW0ERK1"/>
<dbReference type="Gene3D" id="3.30.360.10">
    <property type="entry name" value="Dihydrodipicolinate Reductase, domain 2"/>
    <property type="match status" value="1"/>
</dbReference>
<sequence length="421" mass="45307">MRKEPLRVGFLGASAVARKAWLAIHRAGHCVTYIGCRDDAKGRELAARLQKEIDEEDSTRVEGAGAGTPQRFVAPSVGSYMDVVRAGNVDVVYISLPTAKRPAWVRVCAEYGKHVVSEKPAAGSAAELVECLEHLAANRLLFMDGTALSHSQRLQDVRRAVSQLGGPLHINAHMSFAASPTFMSSDIRLQPLLEPHGALGDLGWYCIRWILHLVDFALPTGVTGRVTECDALEVEKPGPAAITGFDGDMEFTIPAASSGSGTATTVTASFQCSFHECHDQTVEVFCRDGVVTVHGAINPTAEDRPRFTTRRCTTAAVPLTATRKESDAANAAEVHQVYGHVEDEACDVVYSTAPAETDGAHQMEQLWRDVGDSVMRLGKGEPLIADADRAKKWSTFAYVTQVVMDRALEAAGQHATATATP</sequence>
<comment type="similarity">
    <text evidence="1">Belongs to the Gfo/Idh/MocA family.</text>
</comment>
<dbReference type="PANTHER" id="PTHR46368:SF4">
    <property type="entry name" value="OS10G0403700 PROTEIN"/>
    <property type="match status" value="1"/>
</dbReference>
<name>A0AAW0ERK1_9TRYP</name>
<evidence type="ECO:0000259" key="3">
    <source>
        <dbReference type="Pfam" id="PF22725"/>
    </source>
</evidence>
<protein>
    <submittedName>
        <fullName evidence="4">Oxidoreductase-like protein</fullName>
    </submittedName>
</protein>
<feature type="domain" description="Gfo/Idh/MocA-like oxidoreductase N-terminal" evidence="2">
    <location>
        <begin position="6"/>
        <end position="142"/>
    </location>
</feature>
<keyword evidence="5" id="KW-1185">Reference proteome</keyword>
<accession>A0AAW0ERK1</accession>
<dbReference type="Pfam" id="PF22725">
    <property type="entry name" value="GFO_IDH_MocA_C3"/>
    <property type="match status" value="1"/>
</dbReference>
<evidence type="ECO:0000259" key="2">
    <source>
        <dbReference type="Pfam" id="PF01408"/>
    </source>
</evidence>
<proteinExistence type="inferred from homology"/>
<dbReference type="GO" id="GO:0000166">
    <property type="term" value="F:nucleotide binding"/>
    <property type="evidence" value="ECO:0007669"/>
    <property type="project" value="InterPro"/>
</dbReference>
<dbReference type="Proteomes" id="UP001430356">
    <property type="component" value="Unassembled WGS sequence"/>
</dbReference>
<dbReference type="PANTHER" id="PTHR46368">
    <property type="match status" value="1"/>
</dbReference>
<gene>
    <name evidence="4" type="ORF">NESM_000518200</name>
</gene>
<dbReference type="InterPro" id="IPR000683">
    <property type="entry name" value="Gfo/Idh/MocA-like_OxRdtase_N"/>
</dbReference>
<evidence type="ECO:0000313" key="5">
    <source>
        <dbReference type="Proteomes" id="UP001430356"/>
    </source>
</evidence>